<dbReference type="EMBL" id="CACRUP010000002">
    <property type="protein sequence ID" value="VYT70282.1"/>
    <property type="molecule type" value="Genomic_DNA"/>
</dbReference>
<sequence length="150" mass="17042">MTDKLDRKDSEMNGSINFEGYKILKSSFELNTEFSSDKPIDISIGLGHDYQIEETDMRVQLSVKVFEDAKNNDLPFELLLTIEGQFTFDKGVDAKKFLPNTLAILYPYIRAVVSSYTALANVTPLFIPTININNYLKNVEKESSCDIKNE</sequence>
<evidence type="ECO:0000313" key="1">
    <source>
        <dbReference type="EMBL" id="VYT70282.1"/>
    </source>
</evidence>
<reference evidence="1" key="1">
    <citation type="submission" date="2019-11" db="EMBL/GenBank/DDBJ databases">
        <authorList>
            <person name="Feng L."/>
        </authorList>
    </citation>
    <scope>NUCLEOTIDE SEQUENCE</scope>
    <source>
        <strain evidence="1">PgorbachiiLFYP46</strain>
    </source>
</reference>
<organism evidence="1">
    <name type="scientific">Peptoniphilus gorbachii</name>
    <dbReference type="NCBI Taxonomy" id="411567"/>
    <lineage>
        <taxon>Bacteria</taxon>
        <taxon>Bacillati</taxon>
        <taxon>Bacillota</taxon>
        <taxon>Tissierellia</taxon>
        <taxon>Tissierellales</taxon>
        <taxon>Peptoniphilaceae</taxon>
        <taxon>Peptoniphilus</taxon>
    </lineage>
</organism>
<dbReference type="AlphaFoldDB" id="A0A6N2YZ03"/>
<proteinExistence type="predicted"/>
<gene>
    <name evidence="1" type="ORF">PGLFYP46_00841</name>
</gene>
<dbReference type="Gene3D" id="3.10.420.10">
    <property type="entry name" value="SecB-like"/>
    <property type="match status" value="1"/>
</dbReference>
<dbReference type="InterPro" id="IPR035958">
    <property type="entry name" value="SecB-like_sf"/>
</dbReference>
<accession>A0A6N2YZ03</accession>
<protein>
    <submittedName>
        <fullName evidence="1">Preprotein translocase subunit SecB</fullName>
    </submittedName>
</protein>
<dbReference type="RefSeq" id="WP_421949768.1">
    <property type="nucleotide sequence ID" value="NZ_CACRUP010000002.1"/>
</dbReference>
<name>A0A6N2YZ03_9FIRM</name>
<dbReference type="SUPFAM" id="SSF54611">
    <property type="entry name" value="SecB-like"/>
    <property type="match status" value="1"/>
</dbReference>